<evidence type="ECO:0000313" key="2">
    <source>
        <dbReference type="Proteomes" id="UP001165586"/>
    </source>
</evidence>
<dbReference type="EMBL" id="JANLCJ010000881">
    <property type="protein sequence ID" value="MCS5737619.1"/>
    <property type="molecule type" value="Genomic_DNA"/>
</dbReference>
<name>A0ABT2HCI7_9MICO</name>
<dbReference type="Proteomes" id="UP001165586">
    <property type="component" value="Unassembled WGS sequence"/>
</dbReference>
<sequence>MSGIESGLATLAEYGVEAGVAFQAAQGLVESVPGMLGDAINSAAREFIPGVAPVENWVADTAKTAGGYFEKGVTAVGGQNKVTTAINNFVDKEVSKATAHLAGETYTGFGGSVWTEHPIDQIKNAVSGFTDAVKQGWEVGGSIQGTTAVQHFKGELGGALTY</sequence>
<organism evidence="1 2">
    <name type="scientific">Herbiconiux daphne</name>
    <dbReference type="NCBI Taxonomy" id="2970914"/>
    <lineage>
        <taxon>Bacteria</taxon>
        <taxon>Bacillati</taxon>
        <taxon>Actinomycetota</taxon>
        <taxon>Actinomycetes</taxon>
        <taxon>Micrococcales</taxon>
        <taxon>Microbacteriaceae</taxon>
        <taxon>Herbiconiux</taxon>
    </lineage>
</organism>
<gene>
    <name evidence="1" type="ORF">N1032_28195</name>
</gene>
<evidence type="ECO:0000313" key="1">
    <source>
        <dbReference type="EMBL" id="MCS5737619.1"/>
    </source>
</evidence>
<proteinExistence type="predicted"/>
<reference evidence="1" key="1">
    <citation type="submission" date="2022-08" db="EMBL/GenBank/DDBJ databases">
        <authorList>
            <person name="Deng Y."/>
            <person name="Han X.-F."/>
            <person name="Zhang Y.-Q."/>
        </authorList>
    </citation>
    <scope>NUCLEOTIDE SEQUENCE</scope>
    <source>
        <strain evidence="1">CPCC 203386</strain>
    </source>
</reference>
<comment type="caution">
    <text evidence="1">The sequence shown here is derived from an EMBL/GenBank/DDBJ whole genome shotgun (WGS) entry which is preliminary data.</text>
</comment>
<accession>A0ABT2HCI7</accession>
<evidence type="ECO:0008006" key="3">
    <source>
        <dbReference type="Google" id="ProtNLM"/>
    </source>
</evidence>
<dbReference type="RefSeq" id="WP_259544057.1">
    <property type="nucleotide sequence ID" value="NZ_JANLCJ010000881.1"/>
</dbReference>
<protein>
    <recommendedName>
        <fullName evidence="3">WXG100 family type VII secretion target</fullName>
    </recommendedName>
</protein>
<keyword evidence="2" id="KW-1185">Reference proteome</keyword>
<feature type="non-terminal residue" evidence="1">
    <location>
        <position position="162"/>
    </location>
</feature>